<sequence length="373" mass="39620">MTDSSGENGTIKTRSSGLSRRSFMRYSTVGAGVAAVGGAIAVRANMPPLSPRQQGLPSIPDWTAADIPSLQGRSALVTGGNGYPEGDRSGLGYHDALQLARAGADVTIASRKQERGEEAVRRIKVAVPSALIRFEPLDLSDLLSVASFADRMRASRKNLDILVNNAGVMGRKNREMSANGFERVFATNALGHFALTARLLPLLSQGNSPRVVWVSSSRAFMGTINPADLPLGRDYDYGAAYDNSKLAILMLAFEMQRRSAAEGWGISAMASHPGIARTNLVPDGPGFDSLEGRNHRYLPFLFQPPAQGALPTLYAATSPQAVAGGYYGPNGFLGLGGLPGWAGIPEKADDQQAGTRLWATLEQLGNVTFGRMS</sequence>
<evidence type="ECO:0000256" key="2">
    <source>
        <dbReference type="ARBA" id="ARBA00023002"/>
    </source>
</evidence>
<proteinExistence type="inferred from homology"/>
<dbReference type="Proteomes" id="UP000519972">
    <property type="component" value="Unassembled WGS sequence"/>
</dbReference>
<dbReference type="PANTHER" id="PTHR24320:SF148">
    <property type="entry name" value="NAD(P)-BINDING ROSSMANN-FOLD SUPERFAMILY PROTEIN"/>
    <property type="match status" value="1"/>
</dbReference>
<dbReference type="NCBIfam" id="TIGR01409">
    <property type="entry name" value="TAT_signal_seq"/>
    <property type="match status" value="1"/>
</dbReference>
<organism evidence="3 4">
    <name type="scientific">Rhizobium sophorae</name>
    <dbReference type="NCBI Taxonomy" id="1535242"/>
    <lineage>
        <taxon>Bacteria</taxon>
        <taxon>Pseudomonadati</taxon>
        <taxon>Pseudomonadota</taxon>
        <taxon>Alphaproteobacteria</taxon>
        <taxon>Hyphomicrobiales</taxon>
        <taxon>Rhizobiaceae</taxon>
        <taxon>Rhizobium/Agrobacterium group</taxon>
        <taxon>Rhizobium</taxon>
    </lineage>
</organism>
<protein>
    <submittedName>
        <fullName evidence="3">SDR family NAD(P)-dependent oxidoreductase</fullName>
    </submittedName>
</protein>
<evidence type="ECO:0000313" key="3">
    <source>
        <dbReference type="EMBL" id="NNU36016.1"/>
    </source>
</evidence>
<accession>A0A7Y3S3L7</accession>
<dbReference type="Pfam" id="PF00106">
    <property type="entry name" value="adh_short"/>
    <property type="match status" value="1"/>
</dbReference>
<keyword evidence="2" id="KW-0560">Oxidoreductase</keyword>
<keyword evidence="4" id="KW-1185">Reference proteome</keyword>
<dbReference type="SUPFAM" id="SSF51735">
    <property type="entry name" value="NAD(P)-binding Rossmann-fold domains"/>
    <property type="match status" value="1"/>
</dbReference>
<comment type="similarity">
    <text evidence="1">Belongs to the short-chain dehydrogenases/reductases (SDR) family.</text>
</comment>
<evidence type="ECO:0000313" key="4">
    <source>
        <dbReference type="Proteomes" id="UP000519972"/>
    </source>
</evidence>
<gene>
    <name evidence="3" type="ORF">G9X64_05870</name>
</gene>
<dbReference type="RefSeq" id="WP_171376155.1">
    <property type="nucleotide sequence ID" value="NZ_JABFCN010000009.1"/>
</dbReference>
<dbReference type="Gene3D" id="3.40.50.720">
    <property type="entry name" value="NAD(P)-binding Rossmann-like Domain"/>
    <property type="match status" value="1"/>
</dbReference>
<dbReference type="InterPro" id="IPR036291">
    <property type="entry name" value="NAD(P)-bd_dom_sf"/>
</dbReference>
<dbReference type="InterPro" id="IPR002347">
    <property type="entry name" value="SDR_fam"/>
</dbReference>
<dbReference type="PANTHER" id="PTHR24320">
    <property type="entry name" value="RETINOL DEHYDROGENASE"/>
    <property type="match status" value="1"/>
</dbReference>
<evidence type="ECO:0000256" key="1">
    <source>
        <dbReference type="ARBA" id="ARBA00006484"/>
    </source>
</evidence>
<dbReference type="AlphaFoldDB" id="A0A7Y3S3L7"/>
<dbReference type="PROSITE" id="PS51318">
    <property type="entry name" value="TAT"/>
    <property type="match status" value="1"/>
</dbReference>
<reference evidence="3 4" key="1">
    <citation type="submission" date="2020-02" db="EMBL/GenBank/DDBJ databases">
        <authorList>
            <person name="Sun Q."/>
        </authorList>
    </citation>
    <scope>NUCLEOTIDE SEQUENCE [LARGE SCALE GENOMIC DNA]</scope>
    <source>
        <strain evidence="3 4">CCBAU 03386</strain>
    </source>
</reference>
<name>A0A7Y3S3L7_9HYPH</name>
<dbReference type="InterPro" id="IPR019546">
    <property type="entry name" value="TAT_signal_bac_arc"/>
</dbReference>
<dbReference type="InterPro" id="IPR006311">
    <property type="entry name" value="TAT_signal"/>
</dbReference>
<dbReference type="GO" id="GO:0016491">
    <property type="term" value="F:oxidoreductase activity"/>
    <property type="evidence" value="ECO:0007669"/>
    <property type="project" value="UniProtKB-KW"/>
</dbReference>
<dbReference type="EMBL" id="JABFCN010000009">
    <property type="protein sequence ID" value="NNU36016.1"/>
    <property type="molecule type" value="Genomic_DNA"/>
</dbReference>
<comment type="caution">
    <text evidence="3">The sequence shown here is derived from an EMBL/GenBank/DDBJ whole genome shotgun (WGS) entry which is preliminary data.</text>
</comment>